<keyword evidence="2" id="KW-0479">Metal-binding</keyword>
<evidence type="ECO:0000256" key="2">
    <source>
        <dbReference type="ARBA" id="ARBA00022723"/>
    </source>
</evidence>
<evidence type="ECO:0000256" key="3">
    <source>
        <dbReference type="SAM" id="MobiDB-lite"/>
    </source>
</evidence>
<keyword evidence="6" id="KW-1185">Reference proteome</keyword>
<dbReference type="GO" id="GO:0046872">
    <property type="term" value="F:metal ion binding"/>
    <property type="evidence" value="ECO:0007669"/>
    <property type="project" value="UniProtKB-KW"/>
</dbReference>
<proteinExistence type="predicted"/>
<dbReference type="Pfam" id="PF13359">
    <property type="entry name" value="DDE_Tnp_4"/>
    <property type="match status" value="1"/>
</dbReference>
<gene>
    <name evidence="5" type="ORF">KC01_LOCUS4025</name>
</gene>
<feature type="compositionally biased region" description="Acidic residues" evidence="3">
    <location>
        <begin position="118"/>
        <end position="130"/>
    </location>
</feature>
<evidence type="ECO:0000313" key="5">
    <source>
        <dbReference type="EMBL" id="CAL1571972.1"/>
    </source>
</evidence>
<organism evidence="5 6">
    <name type="scientific">Knipowitschia caucasica</name>
    <name type="common">Caucasian dwarf goby</name>
    <name type="synonym">Pomatoschistus caucasicus</name>
    <dbReference type="NCBI Taxonomy" id="637954"/>
    <lineage>
        <taxon>Eukaryota</taxon>
        <taxon>Metazoa</taxon>
        <taxon>Chordata</taxon>
        <taxon>Craniata</taxon>
        <taxon>Vertebrata</taxon>
        <taxon>Euteleostomi</taxon>
        <taxon>Actinopterygii</taxon>
        <taxon>Neopterygii</taxon>
        <taxon>Teleostei</taxon>
        <taxon>Neoteleostei</taxon>
        <taxon>Acanthomorphata</taxon>
        <taxon>Gobiaria</taxon>
        <taxon>Gobiiformes</taxon>
        <taxon>Gobioidei</taxon>
        <taxon>Gobiidae</taxon>
        <taxon>Gobiinae</taxon>
        <taxon>Knipowitschia</taxon>
    </lineage>
</organism>
<comment type="cofactor">
    <cofactor evidence="1">
        <name>a divalent metal cation</name>
        <dbReference type="ChEBI" id="CHEBI:60240"/>
    </cofactor>
</comment>
<reference evidence="5 6" key="1">
    <citation type="submission" date="2024-04" db="EMBL/GenBank/DDBJ databases">
        <authorList>
            <person name="Waldvogel A.-M."/>
            <person name="Schoenle A."/>
        </authorList>
    </citation>
    <scope>NUCLEOTIDE SEQUENCE [LARGE SCALE GENOMIC DNA]</scope>
</reference>
<dbReference type="InterPro" id="IPR027806">
    <property type="entry name" value="HARBI1_dom"/>
</dbReference>
<evidence type="ECO:0000259" key="4">
    <source>
        <dbReference type="Pfam" id="PF13359"/>
    </source>
</evidence>
<dbReference type="EMBL" id="OZ035832">
    <property type="protein sequence ID" value="CAL1571972.1"/>
    <property type="molecule type" value="Genomic_DNA"/>
</dbReference>
<protein>
    <recommendedName>
        <fullName evidence="4">DDE Tnp4 domain-containing protein</fullName>
    </recommendedName>
</protein>
<feature type="domain" description="DDE Tnp4" evidence="4">
    <location>
        <begin position="190"/>
        <end position="348"/>
    </location>
</feature>
<name>A0AAV2J7E1_KNICA</name>
<accession>A0AAV2J7E1</accession>
<dbReference type="PANTHER" id="PTHR23080">
    <property type="entry name" value="THAP DOMAIN PROTEIN"/>
    <property type="match status" value="1"/>
</dbReference>
<evidence type="ECO:0000256" key="1">
    <source>
        <dbReference type="ARBA" id="ARBA00001968"/>
    </source>
</evidence>
<dbReference type="Proteomes" id="UP001497482">
    <property type="component" value="Chromosome 10"/>
</dbReference>
<dbReference type="AlphaFoldDB" id="A0AAV2J7E1"/>
<dbReference type="PANTHER" id="PTHR23080:SF141">
    <property type="entry name" value="TRANSPOSASE HELIX-TURN-HELIX DOMAIN-CONTAINING PROTEIN"/>
    <property type="match status" value="1"/>
</dbReference>
<feature type="region of interest" description="Disordered" evidence="3">
    <location>
        <begin position="113"/>
        <end position="155"/>
    </location>
</feature>
<sequence length="355" mass="40045">MSRRGGTKHCCWGLCNSDSRYPERLPEGTFFIPFPKPGKVRDTMTVLERELAELRTHKAKRWQLLCGRSRFQSLDQITRSTYICSLHFVGGKGPRSDNDEPVLATLTESELIRKQQAQDEESTSFSEPMEDDTKTEETAEHDEDGSSEPDLKDNIKTEEMEVHVFESRCPDVRTVETCERCSIDNVRCFVDCIEFSCATPRDGGQRGRVFSSSKQRTTMKALLAVTPNGAVCFVSDLYGGSASDDHIFEKCGILQHIEPGDVLLLDKGFSVQDLLQSRQATAQTPTFLRQRANPKAAEKTTMRVAQARVHVERFRKRLQKFALLGRTIPRHLCPIASQAVYVGCCLVNFQENLSI</sequence>
<evidence type="ECO:0000313" key="6">
    <source>
        <dbReference type="Proteomes" id="UP001497482"/>
    </source>
</evidence>